<evidence type="ECO:0000256" key="6">
    <source>
        <dbReference type="ARBA" id="ARBA00023136"/>
    </source>
</evidence>
<keyword evidence="6 8" id="KW-0472">Membrane</keyword>
<accession>A0A8X8XMV7</accession>
<evidence type="ECO:0000256" key="4">
    <source>
        <dbReference type="ARBA" id="ARBA00022821"/>
    </source>
</evidence>
<evidence type="ECO:0000256" key="3">
    <source>
        <dbReference type="ARBA" id="ARBA00022692"/>
    </source>
</evidence>
<keyword evidence="10" id="KW-1185">Reference proteome</keyword>
<name>A0A8X8XMV7_SALSN</name>
<evidence type="ECO:0000256" key="5">
    <source>
        <dbReference type="ARBA" id="ARBA00022989"/>
    </source>
</evidence>
<reference evidence="9" key="2">
    <citation type="submission" date="2020-08" db="EMBL/GenBank/DDBJ databases">
        <title>Plant Genome Project.</title>
        <authorList>
            <person name="Zhang R.-G."/>
        </authorList>
    </citation>
    <scope>NUCLEOTIDE SEQUENCE</scope>
    <source>
        <strain evidence="9">Huo1</strain>
        <tissue evidence="9">Leaf</tissue>
    </source>
</reference>
<feature type="transmembrane region" description="Helical" evidence="8">
    <location>
        <begin position="16"/>
        <end position="40"/>
    </location>
</feature>
<organism evidence="9">
    <name type="scientific">Salvia splendens</name>
    <name type="common">Scarlet sage</name>
    <dbReference type="NCBI Taxonomy" id="180675"/>
    <lineage>
        <taxon>Eukaryota</taxon>
        <taxon>Viridiplantae</taxon>
        <taxon>Streptophyta</taxon>
        <taxon>Embryophyta</taxon>
        <taxon>Tracheophyta</taxon>
        <taxon>Spermatophyta</taxon>
        <taxon>Magnoliopsida</taxon>
        <taxon>eudicotyledons</taxon>
        <taxon>Gunneridae</taxon>
        <taxon>Pentapetalae</taxon>
        <taxon>asterids</taxon>
        <taxon>lamiids</taxon>
        <taxon>Lamiales</taxon>
        <taxon>Lamiaceae</taxon>
        <taxon>Nepetoideae</taxon>
        <taxon>Mentheae</taxon>
        <taxon>Salviinae</taxon>
        <taxon>Salvia</taxon>
        <taxon>Salvia subgen. Calosphace</taxon>
        <taxon>core Calosphace</taxon>
    </lineage>
</organism>
<evidence type="ECO:0000256" key="1">
    <source>
        <dbReference type="ARBA" id="ARBA00004141"/>
    </source>
</evidence>
<evidence type="ECO:0008006" key="11">
    <source>
        <dbReference type="Google" id="ProtNLM"/>
    </source>
</evidence>
<reference evidence="9" key="1">
    <citation type="submission" date="2018-01" db="EMBL/GenBank/DDBJ databases">
        <authorList>
            <person name="Mao J.F."/>
        </authorList>
    </citation>
    <scope>NUCLEOTIDE SEQUENCE</scope>
    <source>
        <strain evidence="9">Huo1</strain>
        <tissue evidence="9">Leaf</tissue>
    </source>
</reference>
<sequence>MAGGGGGRSLEQTPTWAVAVVCFILVAISIIIEYIILLIAKWLQSRHKRALYEALEKVKSELMLLGFISLLLTVGQGPISEICTSEEVAATWHPCNKKQEAKKYPFEKIDGESRRRLHMDGGNADSYRRILAAGAPDKCAAKVRLF</sequence>
<dbReference type="InterPro" id="IPR004326">
    <property type="entry name" value="Mlo"/>
</dbReference>
<protein>
    <recommendedName>
        <fullName evidence="11">Mlo protein</fullName>
    </recommendedName>
</protein>
<dbReference type="Pfam" id="PF03094">
    <property type="entry name" value="Mlo"/>
    <property type="match status" value="1"/>
</dbReference>
<dbReference type="PANTHER" id="PTHR31942">
    <property type="entry name" value="MLO-LIKE PROTEIN 1"/>
    <property type="match status" value="1"/>
</dbReference>
<comment type="similarity">
    <text evidence="2">Belongs to the MLO family.</text>
</comment>
<dbReference type="AlphaFoldDB" id="A0A8X8XMV7"/>
<dbReference type="GO" id="GO:0016020">
    <property type="term" value="C:membrane"/>
    <property type="evidence" value="ECO:0007669"/>
    <property type="project" value="UniProtKB-SubCell"/>
</dbReference>
<gene>
    <name evidence="9" type="ORF">SASPL_122830</name>
</gene>
<keyword evidence="7" id="KW-0568">Pathogenesis-related protein</keyword>
<evidence type="ECO:0000256" key="8">
    <source>
        <dbReference type="SAM" id="Phobius"/>
    </source>
</evidence>
<dbReference type="EMBL" id="PNBA02000008">
    <property type="protein sequence ID" value="KAG6415419.1"/>
    <property type="molecule type" value="Genomic_DNA"/>
</dbReference>
<evidence type="ECO:0000256" key="7">
    <source>
        <dbReference type="ARBA" id="ARBA00023265"/>
    </source>
</evidence>
<comment type="caution">
    <text evidence="9">The sequence shown here is derived from an EMBL/GenBank/DDBJ whole genome shotgun (WGS) entry which is preliminary data.</text>
</comment>
<evidence type="ECO:0000313" key="9">
    <source>
        <dbReference type="EMBL" id="KAG6415419.1"/>
    </source>
</evidence>
<dbReference type="PANTHER" id="PTHR31942:SF34">
    <property type="entry name" value="MLO-LIKE PROTEIN"/>
    <property type="match status" value="1"/>
</dbReference>
<comment type="subcellular location">
    <subcellularLocation>
        <location evidence="1">Membrane</location>
        <topology evidence="1">Multi-pass membrane protein</topology>
    </subcellularLocation>
</comment>
<keyword evidence="4" id="KW-0611">Plant defense</keyword>
<evidence type="ECO:0000256" key="2">
    <source>
        <dbReference type="ARBA" id="ARBA00006574"/>
    </source>
</evidence>
<keyword evidence="3 8" id="KW-0812">Transmembrane</keyword>
<dbReference type="Proteomes" id="UP000298416">
    <property type="component" value="Unassembled WGS sequence"/>
</dbReference>
<evidence type="ECO:0000313" key="10">
    <source>
        <dbReference type="Proteomes" id="UP000298416"/>
    </source>
</evidence>
<dbReference type="GO" id="GO:0006952">
    <property type="term" value="P:defense response"/>
    <property type="evidence" value="ECO:0007669"/>
    <property type="project" value="UniProtKB-KW"/>
</dbReference>
<keyword evidence="5 8" id="KW-1133">Transmembrane helix</keyword>
<proteinExistence type="inferred from homology"/>